<evidence type="ECO:0000313" key="5">
    <source>
        <dbReference type="Proteomes" id="UP000182190"/>
    </source>
</evidence>
<keyword evidence="2" id="KW-0378">Hydrolase</keyword>
<dbReference type="InterPro" id="IPR004843">
    <property type="entry name" value="Calcineurin-like_PHP"/>
</dbReference>
<comment type="caution">
    <text evidence="4">The sequence shown here is derived from an EMBL/GenBank/DDBJ whole genome shotgun (WGS) entry which is preliminary data.</text>
</comment>
<dbReference type="InterPro" id="IPR051558">
    <property type="entry name" value="Metallophosphoesterase_PAP"/>
</dbReference>
<dbReference type="GO" id="GO:0016787">
    <property type="term" value="F:hydrolase activity"/>
    <property type="evidence" value="ECO:0007669"/>
    <property type="project" value="UniProtKB-KW"/>
</dbReference>
<dbReference type="RefSeq" id="WP_083623565.1">
    <property type="nucleotide sequence ID" value="NZ_LR735026.1"/>
</dbReference>
<evidence type="ECO:0000313" key="4">
    <source>
        <dbReference type="EMBL" id="VXD11989.1"/>
    </source>
</evidence>
<gene>
    <name evidence="4" type="ORF">PL9631_1040109</name>
</gene>
<keyword evidence="1" id="KW-0732">Signal</keyword>
<keyword evidence="5" id="KW-1185">Reference proteome</keyword>
<organism evidence="4 5">
    <name type="scientific">Planktothrix paucivesiculata PCC 9631</name>
    <dbReference type="NCBI Taxonomy" id="671071"/>
    <lineage>
        <taxon>Bacteria</taxon>
        <taxon>Bacillati</taxon>
        <taxon>Cyanobacteriota</taxon>
        <taxon>Cyanophyceae</taxon>
        <taxon>Oscillatoriophycideae</taxon>
        <taxon>Oscillatoriales</taxon>
        <taxon>Microcoleaceae</taxon>
        <taxon>Planktothrix</taxon>
    </lineage>
</organism>
<reference evidence="4" key="1">
    <citation type="submission" date="2019-10" db="EMBL/GenBank/DDBJ databases">
        <authorList>
            <consortium name="Genoscope - CEA"/>
            <person name="William W."/>
        </authorList>
    </citation>
    <scope>NUCLEOTIDE SEQUENCE [LARGE SCALE GENOMIC DNA]</scope>
    <source>
        <strain evidence="4">BBR_PRJEB10994</strain>
    </source>
</reference>
<dbReference type="OrthoDB" id="9809781at2"/>
<dbReference type="EMBL" id="CZCS02000007">
    <property type="protein sequence ID" value="VXD11989.1"/>
    <property type="molecule type" value="Genomic_DNA"/>
</dbReference>
<dbReference type="PANTHER" id="PTHR10161">
    <property type="entry name" value="TARTRATE-RESISTANT ACID PHOSPHATASE TYPE 5"/>
    <property type="match status" value="1"/>
</dbReference>
<accession>A0A7Z9BIG8</accession>
<dbReference type="AlphaFoldDB" id="A0A7Z9BIG8"/>
<evidence type="ECO:0000259" key="3">
    <source>
        <dbReference type="Pfam" id="PF00149"/>
    </source>
</evidence>
<dbReference type="Pfam" id="PF00149">
    <property type="entry name" value="Metallophos"/>
    <property type="match status" value="1"/>
</dbReference>
<sequence>MPLKRRQFLLLASLSAASFIGLGTTRKILTASESSHLKIPQDKGYDMASIPNGKPLFRFVAIGDAGTGETGQYEVAKAMVRYHQDHPFQVVTLLGDNIYTNGEIEKINTVFEKPYQPLLEKGVKFYACLGNHDIRTENGNRQVTYPLFNMQGRYYTFEYDPVQFFVLDANNNADWEKQIPWLEDQLKRSQTPWKIVYSHFPIYSSGLYGVNPELINRLTPLFKKYGVQLYMNGHEHNYERTKPIDGTTYLISGNGGASIRPVEPSELTENAASTLGFTAIEVYADQMFIQAIDTNNQVFDQAIIRL</sequence>
<feature type="domain" description="Calcineurin-like phosphoesterase" evidence="3">
    <location>
        <begin position="57"/>
        <end position="238"/>
    </location>
</feature>
<dbReference type="PANTHER" id="PTHR10161:SF14">
    <property type="entry name" value="TARTRATE-RESISTANT ACID PHOSPHATASE TYPE 5"/>
    <property type="match status" value="1"/>
</dbReference>
<proteinExistence type="predicted"/>
<protein>
    <submittedName>
        <fullName evidence="4">Metallophosphoesterase</fullName>
    </submittedName>
</protein>
<dbReference type="Proteomes" id="UP000182190">
    <property type="component" value="Unassembled WGS sequence"/>
</dbReference>
<evidence type="ECO:0000256" key="2">
    <source>
        <dbReference type="ARBA" id="ARBA00022801"/>
    </source>
</evidence>
<dbReference type="Gene3D" id="3.60.21.10">
    <property type="match status" value="1"/>
</dbReference>
<name>A0A7Z9BIG8_9CYAN</name>
<dbReference type="InterPro" id="IPR029052">
    <property type="entry name" value="Metallo-depent_PP-like"/>
</dbReference>
<evidence type="ECO:0000256" key="1">
    <source>
        <dbReference type="ARBA" id="ARBA00022729"/>
    </source>
</evidence>
<dbReference type="SUPFAM" id="SSF56300">
    <property type="entry name" value="Metallo-dependent phosphatases"/>
    <property type="match status" value="1"/>
</dbReference>